<dbReference type="Gene3D" id="3.40.140.10">
    <property type="entry name" value="Cytidine Deaminase, domain 2"/>
    <property type="match status" value="1"/>
</dbReference>
<evidence type="ECO:0000313" key="7">
    <source>
        <dbReference type="EMBL" id="CAB4323099.1"/>
    </source>
</evidence>
<dbReference type="PANTHER" id="PTHR34858:SF1">
    <property type="entry name" value="CYSO-CYSTEINE PEPTIDASE"/>
    <property type="match status" value="1"/>
</dbReference>
<dbReference type="EMBL" id="CAFBNC010000065">
    <property type="protein sequence ID" value="CAB4941152.1"/>
    <property type="molecule type" value="Genomic_DNA"/>
</dbReference>
<evidence type="ECO:0000256" key="1">
    <source>
        <dbReference type="ARBA" id="ARBA00022670"/>
    </source>
</evidence>
<dbReference type="CDD" id="cd08070">
    <property type="entry name" value="MPN_like"/>
    <property type="match status" value="1"/>
</dbReference>
<keyword evidence="4" id="KW-0862">Zinc</keyword>
<dbReference type="Pfam" id="PF14464">
    <property type="entry name" value="Prok-JAB"/>
    <property type="match status" value="1"/>
</dbReference>
<protein>
    <submittedName>
        <fullName evidence="8">Unannotated protein</fullName>
    </submittedName>
</protein>
<evidence type="ECO:0000259" key="6">
    <source>
        <dbReference type="PROSITE" id="PS50249"/>
    </source>
</evidence>
<feature type="domain" description="MPN" evidence="6">
    <location>
        <begin position="2"/>
        <end position="138"/>
    </location>
</feature>
<keyword evidence="2" id="KW-0479">Metal-binding</keyword>
<reference evidence="8" key="1">
    <citation type="submission" date="2020-05" db="EMBL/GenBank/DDBJ databases">
        <authorList>
            <person name="Chiriac C."/>
            <person name="Salcher M."/>
            <person name="Ghai R."/>
            <person name="Kavagutti S V."/>
        </authorList>
    </citation>
    <scope>NUCLEOTIDE SEQUENCE</scope>
</reference>
<dbReference type="PANTHER" id="PTHR34858">
    <property type="entry name" value="CYSO-CYSTEINE PEPTIDASE"/>
    <property type="match status" value="1"/>
</dbReference>
<dbReference type="GO" id="GO:0008235">
    <property type="term" value="F:metalloexopeptidase activity"/>
    <property type="evidence" value="ECO:0007669"/>
    <property type="project" value="TreeGrafter"/>
</dbReference>
<dbReference type="EMBL" id="CAEMXZ010000027">
    <property type="protein sequence ID" value="CAB4323099.1"/>
    <property type="molecule type" value="Genomic_DNA"/>
</dbReference>
<keyword evidence="5" id="KW-0482">Metalloprotease</keyword>
<proteinExistence type="predicted"/>
<dbReference type="PROSITE" id="PS50249">
    <property type="entry name" value="MPN"/>
    <property type="match status" value="1"/>
</dbReference>
<organism evidence="8">
    <name type="scientific">freshwater metagenome</name>
    <dbReference type="NCBI Taxonomy" id="449393"/>
    <lineage>
        <taxon>unclassified sequences</taxon>
        <taxon>metagenomes</taxon>
        <taxon>ecological metagenomes</taxon>
    </lineage>
</organism>
<evidence type="ECO:0000256" key="3">
    <source>
        <dbReference type="ARBA" id="ARBA00022801"/>
    </source>
</evidence>
<dbReference type="InterPro" id="IPR037518">
    <property type="entry name" value="MPN"/>
</dbReference>
<dbReference type="GO" id="GO:0006508">
    <property type="term" value="P:proteolysis"/>
    <property type="evidence" value="ECO:0007669"/>
    <property type="project" value="UniProtKB-KW"/>
</dbReference>
<evidence type="ECO:0000256" key="2">
    <source>
        <dbReference type="ARBA" id="ARBA00022723"/>
    </source>
</evidence>
<name>A0A6J7JFV9_9ZZZZ</name>
<accession>A0A6J7JFV9</accession>
<sequence length="138" mass="14916">MLTIGQSVYFDLIAHLIDGLPDEACGLFAGTVQEDGHATVSRFYPSVNVAASSRVYTIDPKTHLRVDIDAEDAGLEILGVVHSHTHTEPYPSPTDVQQAPDPAWHYIIVSFRTGVPALRSYRIIDGAISEEAVSLAGD</sequence>
<dbReference type="InterPro" id="IPR051929">
    <property type="entry name" value="VirAsm_ModProt"/>
</dbReference>
<evidence type="ECO:0000256" key="4">
    <source>
        <dbReference type="ARBA" id="ARBA00022833"/>
    </source>
</evidence>
<evidence type="ECO:0000313" key="8">
    <source>
        <dbReference type="EMBL" id="CAB4941152.1"/>
    </source>
</evidence>
<dbReference type="InterPro" id="IPR028090">
    <property type="entry name" value="JAB_dom_prok"/>
</dbReference>
<keyword evidence="1" id="KW-0645">Protease</keyword>
<dbReference type="GO" id="GO:0008270">
    <property type="term" value="F:zinc ion binding"/>
    <property type="evidence" value="ECO:0007669"/>
    <property type="project" value="TreeGrafter"/>
</dbReference>
<gene>
    <name evidence="7" type="ORF">UFOPK1392_00845</name>
    <name evidence="8" type="ORF">UFOPK3733_01302</name>
</gene>
<dbReference type="SMART" id="SM00232">
    <property type="entry name" value="JAB_MPN"/>
    <property type="match status" value="1"/>
</dbReference>
<evidence type="ECO:0000256" key="5">
    <source>
        <dbReference type="ARBA" id="ARBA00023049"/>
    </source>
</evidence>
<keyword evidence="3" id="KW-0378">Hydrolase</keyword>
<dbReference type="InterPro" id="IPR000555">
    <property type="entry name" value="JAMM/MPN+_dom"/>
</dbReference>
<dbReference type="AlphaFoldDB" id="A0A6J7JFV9"/>
<dbReference type="SUPFAM" id="SSF102712">
    <property type="entry name" value="JAB1/MPN domain"/>
    <property type="match status" value="1"/>
</dbReference>